<sequence>MTMIIDCHGHYTVLPKGHDAWREAQKAAFKAGETPPPYPHISDDEIRETIEANQLRLIKERGADLTIFSPRASAMAPHVGDETVAKEWARRCNDLIARVVGLYPETFVGVCMLPQSPKADMQGSVEELERCVTELGFIGCNLNPDPGGGHFTHPPLTDRYWYPFYEKMVELDVPAMIHVSGSCNPAMHATGGYYIAADTVAFMQLLEGDLFKDFPTLRFIIPHGGGAVPYHWGRYRGLADMLKKPSLDTHLMHNIFFDTCVYHQPGIDLLADVIDNKNILFGSEMVGAVRGIDPTTGHYFDDTKRYVDALDISDAERHAIFEGNARRVFPRLDAKLKARGL</sequence>
<proteinExistence type="predicted"/>
<dbReference type="GO" id="GO:0016787">
    <property type="term" value="F:hydrolase activity"/>
    <property type="evidence" value="ECO:0007669"/>
    <property type="project" value="InterPro"/>
</dbReference>
<accession>A0A2U0S9M2</accession>
<comment type="caution">
    <text evidence="3">The sequence shown here is derived from an EMBL/GenBank/DDBJ whole genome shotgun (WGS) entry which is preliminary data.</text>
</comment>
<gene>
    <name evidence="3" type="ORF">DD559_00870</name>
</gene>
<evidence type="ECO:0000256" key="1">
    <source>
        <dbReference type="ARBA" id="ARBA00023239"/>
    </source>
</evidence>
<dbReference type="AlphaFoldDB" id="A0A2U0S9M2"/>
<dbReference type="Proteomes" id="UP000245890">
    <property type="component" value="Unassembled WGS sequence"/>
</dbReference>
<evidence type="ECO:0000259" key="2">
    <source>
        <dbReference type="Pfam" id="PF04909"/>
    </source>
</evidence>
<dbReference type="PANTHER" id="PTHR21240">
    <property type="entry name" value="2-AMINO-3-CARBOXYLMUCONATE-6-SEMIALDEHYDE DECARBOXYLASE"/>
    <property type="match status" value="1"/>
</dbReference>
<dbReference type="Gene3D" id="3.20.20.140">
    <property type="entry name" value="Metal-dependent hydrolases"/>
    <property type="match status" value="1"/>
</dbReference>
<feature type="domain" description="Amidohydrolase-related" evidence="2">
    <location>
        <begin position="5"/>
        <end position="330"/>
    </location>
</feature>
<dbReference type="OrthoDB" id="149172at2"/>
<dbReference type="EMBL" id="QENQ01000001">
    <property type="protein sequence ID" value="PVX28073.1"/>
    <property type="molecule type" value="Genomic_DNA"/>
</dbReference>
<dbReference type="InterPro" id="IPR006680">
    <property type="entry name" value="Amidohydro-rel"/>
</dbReference>
<dbReference type="RefSeq" id="WP_116467528.1">
    <property type="nucleotide sequence ID" value="NZ_QENQ01000001.1"/>
</dbReference>
<dbReference type="InterPro" id="IPR032466">
    <property type="entry name" value="Metal_Hydrolase"/>
</dbReference>
<keyword evidence="1" id="KW-0456">Lyase</keyword>
<evidence type="ECO:0000313" key="4">
    <source>
        <dbReference type="Proteomes" id="UP000245890"/>
    </source>
</evidence>
<dbReference type="GO" id="GO:0005737">
    <property type="term" value="C:cytoplasm"/>
    <property type="evidence" value="ECO:0007669"/>
    <property type="project" value="TreeGrafter"/>
</dbReference>
<evidence type="ECO:0000313" key="3">
    <source>
        <dbReference type="EMBL" id="PVX28073.1"/>
    </source>
</evidence>
<reference evidence="3 4" key="1">
    <citation type="submission" date="2018-05" db="EMBL/GenBank/DDBJ databases">
        <title>Description of Sphingomonas pokkalii sp nov, isolated from the rhizosphere of saline tolerant pokkali rice and its draft genome analysis.</title>
        <authorList>
            <person name="Menon R."/>
            <person name="Kumari S."/>
            <person name="Rameshkumar N."/>
        </authorList>
    </citation>
    <scope>NUCLEOTIDE SEQUENCE [LARGE SCALE GENOMIC DNA]</scope>
    <source>
        <strain evidence="3 4">L3B27</strain>
    </source>
</reference>
<dbReference type="InterPro" id="IPR032465">
    <property type="entry name" value="ACMSD"/>
</dbReference>
<name>A0A2U0S9M2_9SPHN</name>
<dbReference type="GO" id="GO:0019748">
    <property type="term" value="P:secondary metabolic process"/>
    <property type="evidence" value="ECO:0007669"/>
    <property type="project" value="TreeGrafter"/>
</dbReference>
<protein>
    <submittedName>
        <fullName evidence="3">4-oxalomesaconate hydratase</fullName>
    </submittedName>
</protein>
<dbReference type="GO" id="GO:0016831">
    <property type="term" value="F:carboxy-lyase activity"/>
    <property type="evidence" value="ECO:0007669"/>
    <property type="project" value="InterPro"/>
</dbReference>
<dbReference type="PANTHER" id="PTHR21240:SF28">
    <property type="entry name" value="ISO-OROTATE DECARBOXYLASE (EUROFUNG)"/>
    <property type="match status" value="1"/>
</dbReference>
<keyword evidence="4" id="KW-1185">Reference proteome</keyword>
<dbReference type="SUPFAM" id="SSF51556">
    <property type="entry name" value="Metallo-dependent hydrolases"/>
    <property type="match status" value="1"/>
</dbReference>
<dbReference type="Pfam" id="PF04909">
    <property type="entry name" value="Amidohydro_2"/>
    <property type="match status" value="1"/>
</dbReference>
<organism evidence="3 4">
    <name type="scientific">Sphingomonas pokkalii</name>
    <dbReference type="NCBI Taxonomy" id="2175090"/>
    <lineage>
        <taxon>Bacteria</taxon>
        <taxon>Pseudomonadati</taxon>
        <taxon>Pseudomonadota</taxon>
        <taxon>Alphaproteobacteria</taxon>
        <taxon>Sphingomonadales</taxon>
        <taxon>Sphingomonadaceae</taxon>
        <taxon>Sphingomonas</taxon>
    </lineage>
</organism>